<reference evidence="8" key="1">
    <citation type="journal article" date="2015" name="Int. J. Syst. Evol. Microbiol.">
        <title>Rhizobium alvei sp. nov., isolated from a freshwater river.</title>
        <authorList>
            <person name="Sheu S.Y."/>
            <person name="Huang H.W."/>
            <person name="Young C.C."/>
            <person name="Chen W.M."/>
        </authorList>
    </citation>
    <scope>NUCLEOTIDE SEQUENCE</scope>
    <source>
        <strain evidence="8">TNR-22</strain>
    </source>
</reference>
<feature type="transmembrane region" description="Helical" evidence="6">
    <location>
        <begin position="164"/>
        <end position="181"/>
    </location>
</feature>
<name>A0ABT8YTY3_9HYPH</name>
<feature type="transmembrane region" description="Helical" evidence="6">
    <location>
        <begin position="193"/>
        <end position="213"/>
    </location>
</feature>
<feature type="transmembrane region" description="Helical" evidence="6">
    <location>
        <begin position="79"/>
        <end position="96"/>
    </location>
</feature>
<dbReference type="EMBL" id="JAUOZU010000021">
    <property type="protein sequence ID" value="MDO6966789.1"/>
    <property type="molecule type" value="Genomic_DNA"/>
</dbReference>
<comment type="subcellular location">
    <subcellularLocation>
        <location evidence="1">Membrane</location>
        <topology evidence="1">Multi-pass membrane protein</topology>
    </subcellularLocation>
</comment>
<feature type="domain" description="EamA" evidence="7">
    <location>
        <begin position="28"/>
        <end position="143"/>
    </location>
</feature>
<evidence type="ECO:0000256" key="1">
    <source>
        <dbReference type="ARBA" id="ARBA00004141"/>
    </source>
</evidence>
<organism evidence="8 9">
    <name type="scientific">Rhizobium alvei</name>
    <dbReference type="NCBI Taxonomy" id="1132659"/>
    <lineage>
        <taxon>Bacteria</taxon>
        <taxon>Pseudomonadati</taxon>
        <taxon>Pseudomonadota</taxon>
        <taxon>Alphaproteobacteria</taxon>
        <taxon>Hyphomicrobiales</taxon>
        <taxon>Rhizobiaceae</taxon>
        <taxon>Rhizobium/Agrobacterium group</taxon>
        <taxon>Rhizobium</taxon>
    </lineage>
</organism>
<comment type="similarity">
    <text evidence="2">Belongs to the drug/metabolite transporter (DMT) superfamily. 10 TMS drug/metabolite exporter (DME) (TC 2.A.7.3) family.</text>
</comment>
<evidence type="ECO:0000256" key="4">
    <source>
        <dbReference type="ARBA" id="ARBA00022989"/>
    </source>
</evidence>
<dbReference type="PANTHER" id="PTHR22911">
    <property type="entry name" value="ACYL-MALONYL CONDENSING ENZYME-RELATED"/>
    <property type="match status" value="1"/>
</dbReference>
<sequence length="311" mass="33726">MDRTIANPMRGIALKVLSIMLFICMQGMIKAGGRGIAIGEITFFRSLFAMVPILLWLAVRKELKTAFKTDNPLGHFNRGFVGVISMSLGFYGIVHLPLPESIAIGYAMPLFTVIAGAVLLKEEVRRYRWTAVLAGFVGVLIIVWPRLTLLGGGATMGVEETRGAVAVLMSAALAAIAMVQVRQLVRTENTATIVLYFSLSATILSLFSLPFGWDAITLPHALLLICAGFVGGIAQILLTESYRYADVSAVAPFEYTSIIWGTLVGYLFFSELPSGTLLIGAAIVIGAGIFILYRESRRMAETGRKERSLTP</sequence>
<keyword evidence="3 6" id="KW-0812">Transmembrane</keyword>
<evidence type="ECO:0000256" key="3">
    <source>
        <dbReference type="ARBA" id="ARBA00022692"/>
    </source>
</evidence>
<evidence type="ECO:0000259" key="7">
    <source>
        <dbReference type="Pfam" id="PF00892"/>
    </source>
</evidence>
<feature type="transmembrane region" description="Helical" evidence="6">
    <location>
        <begin position="250"/>
        <end position="269"/>
    </location>
</feature>
<feature type="transmembrane region" description="Helical" evidence="6">
    <location>
        <begin position="275"/>
        <end position="293"/>
    </location>
</feature>
<accession>A0ABT8YTY3</accession>
<dbReference type="InterPro" id="IPR000620">
    <property type="entry name" value="EamA_dom"/>
</dbReference>
<dbReference type="PANTHER" id="PTHR22911:SF6">
    <property type="entry name" value="SOLUTE CARRIER FAMILY 35 MEMBER G1"/>
    <property type="match status" value="1"/>
</dbReference>
<dbReference type="InterPro" id="IPR037185">
    <property type="entry name" value="EmrE-like"/>
</dbReference>
<dbReference type="RefSeq" id="WP_304378719.1">
    <property type="nucleotide sequence ID" value="NZ_JAUOZU010000021.1"/>
</dbReference>
<protein>
    <submittedName>
        <fullName evidence="8">DMT family transporter</fullName>
    </submittedName>
</protein>
<feature type="transmembrane region" description="Helical" evidence="6">
    <location>
        <begin position="127"/>
        <end position="144"/>
    </location>
</feature>
<feature type="transmembrane region" description="Helical" evidence="6">
    <location>
        <begin position="102"/>
        <end position="120"/>
    </location>
</feature>
<feature type="transmembrane region" description="Helical" evidence="6">
    <location>
        <begin position="12"/>
        <end position="29"/>
    </location>
</feature>
<evidence type="ECO:0000313" key="9">
    <source>
        <dbReference type="Proteomes" id="UP001174932"/>
    </source>
</evidence>
<proteinExistence type="inferred from homology"/>
<comment type="caution">
    <text evidence="8">The sequence shown here is derived from an EMBL/GenBank/DDBJ whole genome shotgun (WGS) entry which is preliminary data.</text>
</comment>
<evidence type="ECO:0000313" key="8">
    <source>
        <dbReference type="EMBL" id="MDO6966789.1"/>
    </source>
</evidence>
<gene>
    <name evidence="8" type="ORF">Q4481_22785</name>
</gene>
<keyword evidence="4 6" id="KW-1133">Transmembrane helix</keyword>
<keyword evidence="5 6" id="KW-0472">Membrane</keyword>
<feature type="transmembrane region" description="Helical" evidence="6">
    <location>
        <begin position="35"/>
        <end position="59"/>
    </location>
</feature>
<feature type="domain" description="EamA" evidence="7">
    <location>
        <begin position="162"/>
        <end position="292"/>
    </location>
</feature>
<feature type="transmembrane region" description="Helical" evidence="6">
    <location>
        <begin position="219"/>
        <end position="238"/>
    </location>
</feature>
<keyword evidence="9" id="KW-1185">Reference proteome</keyword>
<dbReference type="Pfam" id="PF00892">
    <property type="entry name" value="EamA"/>
    <property type="match status" value="2"/>
</dbReference>
<reference evidence="8" key="2">
    <citation type="submission" date="2023-07" db="EMBL/GenBank/DDBJ databases">
        <authorList>
            <person name="Shen H."/>
        </authorList>
    </citation>
    <scope>NUCLEOTIDE SEQUENCE</scope>
    <source>
        <strain evidence="8">TNR-22</strain>
    </source>
</reference>
<evidence type="ECO:0000256" key="6">
    <source>
        <dbReference type="SAM" id="Phobius"/>
    </source>
</evidence>
<dbReference type="SUPFAM" id="SSF103481">
    <property type="entry name" value="Multidrug resistance efflux transporter EmrE"/>
    <property type="match status" value="2"/>
</dbReference>
<evidence type="ECO:0000256" key="2">
    <source>
        <dbReference type="ARBA" id="ARBA00009853"/>
    </source>
</evidence>
<dbReference type="Proteomes" id="UP001174932">
    <property type="component" value="Unassembled WGS sequence"/>
</dbReference>
<evidence type="ECO:0000256" key="5">
    <source>
        <dbReference type="ARBA" id="ARBA00023136"/>
    </source>
</evidence>